<comment type="catalytic activity">
    <reaction evidence="7">
        <text>[glutamine synthetase]-L-tyrosine + ATP = [glutamine synthetase]-O(4)-(5'-adenylyl)-L-tyrosine + diphosphate</text>
        <dbReference type="Rhea" id="RHEA:18589"/>
        <dbReference type="Rhea" id="RHEA-COMP:10660"/>
        <dbReference type="Rhea" id="RHEA-COMP:10661"/>
        <dbReference type="ChEBI" id="CHEBI:30616"/>
        <dbReference type="ChEBI" id="CHEBI:33019"/>
        <dbReference type="ChEBI" id="CHEBI:46858"/>
        <dbReference type="ChEBI" id="CHEBI:83624"/>
        <dbReference type="EC" id="2.7.7.42"/>
    </reaction>
</comment>
<dbReference type="InterPro" id="IPR023057">
    <property type="entry name" value="GlnE"/>
</dbReference>
<evidence type="ECO:0000259" key="9">
    <source>
        <dbReference type="Pfam" id="PF08335"/>
    </source>
</evidence>
<dbReference type="GO" id="GO:0005524">
    <property type="term" value="F:ATP binding"/>
    <property type="evidence" value="ECO:0007669"/>
    <property type="project" value="UniProtKB-UniRule"/>
</dbReference>
<evidence type="ECO:0000313" key="10">
    <source>
        <dbReference type="EMBL" id="CCG02960.1"/>
    </source>
</evidence>
<dbReference type="KEGG" id="bsd:BLASA_2046"/>
<dbReference type="Proteomes" id="UP000007517">
    <property type="component" value="Chromosome"/>
</dbReference>
<dbReference type="GO" id="GO:0005829">
    <property type="term" value="C:cytosol"/>
    <property type="evidence" value="ECO:0007669"/>
    <property type="project" value="TreeGrafter"/>
</dbReference>
<dbReference type="EC" id="2.7.7.42" evidence="7"/>
<evidence type="ECO:0000313" key="11">
    <source>
        <dbReference type="Proteomes" id="UP000007517"/>
    </source>
</evidence>
<dbReference type="Gene3D" id="3.30.460.10">
    <property type="entry name" value="Beta Polymerase, domain 2"/>
    <property type="match status" value="2"/>
</dbReference>
<reference evidence="10 11" key="1">
    <citation type="journal article" date="2012" name="J. Bacteriol.">
        <title>Genome Sequence of Blastococcus saxobsidens DD2, a Stone-Inhabiting Bacterium.</title>
        <authorList>
            <person name="Chouaia B."/>
            <person name="Crotti E."/>
            <person name="Brusetti L."/>
            <person name="Daffonchio D."/>
            <person name="Essoussi I."/>
            <person name="Nouioui I."/>
            <person name="Sbissi I."/>
            <person name="Ghodhbane-Gtari F."/>
            <person name="Gtari M."/>
            <person name="Vacherie B."/>
            <person name="Barbe V."/>
            <person name="Medigue C."/>
            <person name="Gury J."/>
            <person name="Pujic P."/>
            <person name="Normand P."/>
        </authorList>
    </citation>
    <scope>NUCLEOTIDE SEQUENCE [LARGE SCALE GENOMIC DNA]</scope>
    <source>
        <strain evidence="10 11">DD2</strain>
    </source>
</reference>
<dbReference type="PANTHER" id="PTHR30621:SF0">
    <property type="entry name" value="BIFUNCTIONAL GLUTAMINE SYNTHETASE ADENYLYLTRANSFERASE_ADENYLYL-REMOVING ENZYME"/>
    <property type="match status" value="1"/>
</dbReference>
<keyword evidence="1 7" id="KW-0808">Transferase</keyword>
<keyword evidence="2 7" id="KW-0548">Nucleotidyltransferase</keyword>
<dbReference type="InterPro" id="IPR013546">
    <property type="entry name" value="PII_UdlTrfase/GS_AdlTrfase"/>
</dbReference>
<dbReference type="HOGENOM" id="CLU_006233_1_0_11"/>
<evidence type="ECO:0000256" key="4">
    <source>
        <dbReference type="ARBA" id="ARBA00022840"/>
    </source>
</evidence>
<keyword evidence="10" id="KW-0436">Ligase</keyword>
<dbReference type="OrthoDB" id="9759366at2"/>
<dbReference type="GO" id="GO:0000287">
    <property type="term" value="F:magnesium ion binding"/>
    <property type="evidence" value="ECO:0007669"/>
    <property type="project" value="UniProtKB-UniRule"/>
</dbReference>
<organism evidence="10 11">
    <name type="scientific">Blastococcus saxobsidens (strain DD2)</name>
    <dbReference type="NCBI Taxonomy" id="1146883"/>
    <lineage>
        <taxon>Bacteria</taxon>
        <taxon>Bacillati</taxon>
        <taxon>Actinomycetota</taxon>
        <taxon>Actinomycetes</taxon>
        <taxon>Geodermatophilales</taxon>
        <taxon>Geodermatophilaceae</taxon>
        <taxon>Blastococcus</taxon>
    </lineage>
</organism>
<dbReference type="Pfam" id="PF03710">
    <property type="entry name" value="GlnE"/>
    <property type="match status" value="2"/>
</dbReference>
<dbReference type="EMBL" id="FO117623">
    <property type="protein sequence ID" value="CCG02960.1"/>
    <property type="molecule type" value="Genomic_DNA"/>
</dbReference>
<reference evidence="11" key="2">
    <citation type="submission" date="2012-02" db="EMBL/GenBank/DDBJ databases">
        <title>Complete genome sequence of Blastococcus saxobsidens strain DD2.</title>
        <authorList>
            <person name="Genoscope."/>
        </authorList>
    </citation>
    <scope>NUCLEOTIDE SEQUENCE [LARGE SCALE GENOMIC DNA]</scope>
    <source>
        <strain evidence="11">DD2</strain>
    </source>
</reference>
<dbReference type="HAMAP" id="MF_00802">
    <property type="entry name" value="GlnE"/>
    <property type="match status" value="1"/>
</dbReference>
<feature type="domain" description="PII-uridylyltransferase/Glutamine-synthetase adenylyltransferase" evidence="9">
    <location>
        <begin position="894"/>
        <end position="1036"/>
    </location>
</feature>
<name>H6RRW6_BLASD</name>
<dbReference type="GO" id="GO:0008882">
    <property type="term" value="F:[glutamate-ammonia-ligase] adenylyltransferase activity"/>
    <property type="evidence" value="ECO:0007669"/>
    <property type="project" value="UniProtKB-UniRule"/>
</dbReference>
<evidence type="ECO:0000256" key="1">
    <source>
        <dbReference type="ARBA" id="ARBA00022679"/>
    </source>
</evidence>
<dbReference type="InterPro" id="IPR043519">
    <property type="entry name" value="NT_sf"/>
</dbReference>
<dbReference type="EC" id="2.7.7.89" evidence="7"/>
<dbReference type="STRING" id="1146883.BLASA_2046"/>
<dbReference type="eggNOG" id="COG1391">
    <property type="taxonomic scope" value="Bacteria"/>
</dbReference>
<comment type="cofactor">
    <cofactor evidence="7">
        <name>Mg(2+)</name>
        <dbReference type="ChEBI" id="CHEBI:18420"/>
    </cofactor>
</comment>
<dbReference type="CDD" id="cd05401">
    <property type="entry name" value="NT_GlnE_GlnD_like"/>
    <property type="match status" value="2"/>
</dbReference>
<evidence type="ECO:0000256" key="2">
    <source>
        <dbReference type="ARBA" id="ARBA00022695"/>
    </source>
</evidence>
<evidence type="ECO:0000256" key="3">
    <source>
        <dbReference type="ARBA" id="ARBA00022741"/>
    </source>
</evidence>
<keyword evidence="6 7" id="KW-0511">Multifunctional enzyme</keyword>
<comment type="function">
    <text evidence="7">Involved in the regulation of glutamine synthetase GlnA, a key enzyme in the process to assimilate ammonia. When cellular nitrogen levels are high, the C-terminal adenylyl transferase (AT) inactivates GlnA by covalent transfer of an adenylyl group from ATP to specific tyrosine residue of GlnA, thus reducing its activity. Conversely, when nitrogen levels are low, the N-terminal adenylyl removase (AR) activates GlnA by removing the adenylyl group by phosphorolysis, increasing its activity. The regulatory region of GlnE binds the signal transduction protein PII (GlnB) which indicates the nitrogen status of the cell.</text>
</comment>
<dbReference type="GO" id="GO:0016874">
    <property type="term" value="F:ligase activity"/>
    <property type="evidence" value="ECO:0007669"/>
    <property type="project" value="UniProtKB-KW"/>
</dbReference>
<dbReference type="AlphaFoldDB" id="H6RRW6"/>
<proteinExistence type="inferred from homology"/>
<comment type="catalytic activity">
    <reaction evidence="7">
        <text>[glutamine synthetase]-O(4)-(5'-adenylyl)-L-tyrosine + phosphate = [glutamine synthetase]-L-tyrosine + ADP</text>
        <dbReference type="Rhea" id="RHEA:43716"/>
        <dbReference type="Rhea" id="RHEA-COMP:10660"/>
        <dbReference type="Rhea" id="RHEA-COMP:10661"/>
        <dbReference type="ChEBI" id="CHEBI:43474"/>
        <dbReference type="ChEBI" id="CHEBI:46858"/>
        <dbReference type="ChEBI" id="CHEBI:83624"/>
        <dbReference type="ChEBI" id="CHEBI:456216"/>
        <dbReference type="EC" id="2.7.7.89"/>
    </reaction>
</comment>
<comment type="similarity">
    <text evidence="7">Belongs to the GlnE family.</text>
</comment>
<evidence type="ECO:0000259" key="8">
    <source>
        <dbReference type="Pfam" id="PF03710"/>
    </source>
</evidence>
<gene>
    <name evidence="7 10" type="primary">glnE</name>
    <name evidence="10" type="ordered locus">BLASA_2046</name>
</gene>
<dbReference type="GO" id="GO:0047388">
    <property type="term" value="F:[glutamine synthetase]-adenylyl-L-tyrosine phosphorylase activity"/>
    <property type="evidence" value="ECO:0007669"/>
    <property type="project" value="UniProtKB-EC"/>
</dbReference>
<dbReference type="Pfam" id="PF08335">
    <property type="entry name" value="GlnD_UR_UTase"/>
    <property type="match status" value="2"/>
</dbReference>
<feature type="region of interest" description="Adenylyl removase" evidence="7">
    <location>
        <begin position="1"/>
        <end position="525"/>
    </location>
</feature>
<dbReference type="SUPFAM" id="SSF81301">
    <property type="entry name" value="Nucleotidyltransferase"/>
    <property type="match status" value="2"/>
</dbReference>
<keyword evidence="4 7" id="KW-0067">ATP-binding</keyword>
<dbReference type="InterPro" id="IPR005190">
    <property type="entry name" value="GlnE_rpt_dom"/>
</dbReference>
<keyword evidence="3 7" id="KW-0547">Nucleotide-binding</keyword>
<evidence type="ECO:0000256" key="7">
    <source>
        <dbReference type="HAMAP-Rule" id="MF_00802"/>
    </source>
</evidence>
<dbReference type="NCBIfam" id="NF010707">
    <property type="entry name" value="PRK14109.1"/>
    <property type="match status" value="1"/>
</dbReference>
<evidence type="ECO:0000256" key="5">
    <source>
        <dbReference type="ARBA" id="ARBA00022842"/>
    </source>
</evidence>
<dbReference type="Gene3D" id="1.20.120.330">
    <property type="entry name" value="Nucleotidyltransferases domain 2"/>
    <property type="match status" value="2"/>
</dbReference>
<dbReference type="PANTHER" id="PTHR30621">
    <property type="entry name" value="GLUTAMINE SYNTHETASE ADENYLYLTRANSFERASE"/>
    <property type="match status" value="1"/>
</dbReference>
<protein>
    <recommendedName>
        <fullName evidence="7">Bifunctional glutamine synthetase adenylyltransferase/adenylyl-removing enzyme</fullName>
    </recommendedName>
    <alternativeName>
        <fullName evidence="7">ATP:glutamine synthetase adenylyltransferase</fullName>
    </alternativeName>
    <alternativeName>
        <fullName evidence="7">ATase</fullName>
    </alternativeName>
    <domain>
        <recommendedName>
            <fullName evidence="7">Glutamine synthetase adenylyl-L-tyrosine phosphorylase</fullName>
            <ecNumber evidence="7">2.7.7.89</ecNumber>
        </recommendedName>
        <alternativeName>
            <fullName evidence="7">Adenylyl removase</fullName>
            <shortName evidence="7">AR</shortName>
            <shortName evidence="7">AT-N</shortName>
        </alternativeName>
    </domain>
    <domain>
        <recommendedName>
            <fullName evidence="7">Glutamine synthetase adenylyl transferase</fullName>
            <ecNumber evidence="7">2.7.7.42</ecNumber>
        </recommendedName>
        <alternativeName>
            <fullName evidence="7">Adenylyl transferase</fullName>
            <shortName evidence="7">AT</shortName>
            <shortName evidence="7">AT-C</shortName>
        </alternativeName>
    </domain>
</protein>
<dbReference type="SUPFAM" id="SSF81593">
    <property type="entry name" value="Nucleotidyltransferase substrate binding subunit/domain"/>
    <property type="match status" value="2"/>
</dbReference>
<feature type="domain" description="PII-uridylyltransferase/Glutamine-synthetase adenylyltransferase" evidence="9">
    <location>
        <begin position="378"/>
        <end position="521"/>
    </location>
</feature>
<evidence type="ECO:0000256" key="6">
    <source>
        <dbReference type="ARBA" id="ARBA00023268"/>
    </source>
</evidence>
<feature type="domain" description="Glutamate-ammonia ligase adenylyltransferase repeated" evidence="8">
    <location>
        <begin position="104"/>
        <end position="353"/>
    </location>
</feature>
<dbReference type="RefSeq" id="WP_014375843.1">
    <property type="nucleotide sequence ID" value="NC_016943.1"/>
</dbReference>
<accession>H6RRW6</accession>
<feature type="region of interest" description="Adenylyl transferase" evidence="7">
    <location>
        <begin position="533"/>
        <end position="1046"/>
    </location>
</feature>
<sequence>MTAPQAEIPRRATVRLVRFGFEDGERAARLLSDSSLGLWDLERNEPADPEAGPVVAALARAGDPDLAVRSLHRLVEALDVADDSGGAAATLLARLRGSGQLRGRLLAVLGASSGLADHLAAHPLDWDVLDDEEHGPSRPTPHALEQQMLRAVGADPDDPPWGVRLGKGAPDAARERVTGLRLAYRRAILSLAGRDLADGVPAEEAAAELADIAAAVLSAGLAVAVAEQPADAAACRLAVIALGKTGGRELNYVSDVDVVFVAEPVDPAGWAGSEVDAAPALASATRVAAALMRICREAAWEVDAALRPEGKAGALVRTVAGHAAYYDQWADTWEFQALLKMRPVAGDPDLGRSYVEALWPLVWKAGDRPGFVGEVQAMRRRVEANIPPAQAERELKLGRGGLRDVEFAVQLLQMVHGRVDPGLRVGGTLPALMALSAGGYVGRDDAATLIASYRFLRTVEHRLQLLRLRRTHLLPTDEQQLRWLARSLGYKPDHRGDAVAVLRAELALHTREVRRLHEKLFYRPLLSAVARVPGEQLQLGSKAAGEWLRALGFADPDGALRHLGALTGGVSRSASMQKYLLPVLLQTFASCPNPDAGLLAYRQVSEALGGNQWFLRLLRDEGQVAERLAQLLGSSQYVASLLTRTPEALRLLVDDAELAPRTAATLAKAWRQAAGRAPDPQAGIRVIRGLRRHELLRIASADLLGRLDVHQVGRALTDVAVATLQAGLDTALRAHALEAHVEVADLPMDLAVIGMGRLGGGEMGFGSDADVLFVHRPRAVRGESTADETKATAAANAVAHTLRRLLAEPGPDPAFEVDADLRPEGRQGPLVRSLSAFQEYYERWVSVWEVQALLRAVPVAGDEDLGAAFTDLVDPIRYPAAGLSAEQVAEIRRIKARVERERLPRGADPATHTKLGRGGLADVEWTVQLLQLQHAAELPSLQAPSTPGALDALTAASLLDPDRADALRSAWELATRARNAIFLVRGRPSDQLPRPGLELAGVARACGYGADDDPGQFVDDYRRTTRHARTVVEQVFYGQPPPGPGQ</sequence>
<keyword evidence="11" id="KW-1185">Reference proteome</keyword>
<feature type="domain" description="Glutamate-ammonia ligase adenylyltransferase repeated" evidence="8">
    <location>
        <begin position="626"/>
        <end position="870"/>
    </location>
</feature>
<dbReference type="GO" id="GO:0000820">
    <property type="term" value="P:regulation of glutamine family amino acid metabolic process"/>
    <property type="evidence" value="ECO:0007669"/>
    <property type="project" value="UniProtKB-UniRule"/>
</dbReference>
<keyword evidence="5 7" id="KW-0460">Magnesium</keyword>